<sequence>MDLPEAVAEHPLLAEDAWVALRDDGIAPLVQSELVTTEQSRAEFLVGAWLLGLLDTIQPQMLRVSDALTAGKLMNAVIMPRRSSKTTSLFCVLLGRCYLRPVHLAGFTLLTTQKKTAERYRLDMYGPISRRWPDSTERAAFAKGAPVKLVKSNGGERVEFSNGSVLSVLSPEGDAVRSGAYDTLLLDESGEASLTLWEDVIGAVIPSFDTRPEGQLILAGTAGDYRGGSEFWNTLNDPEAGVIRYTLPDEIDPEELVAWEPDEEHPLAHAGELIQQMHPGLYGLTTLDRIANSFKRLGVKKFTREYFGLFGAEGSNVSIISMPKWTSSTLPLDAAGRVAPTRFSFVTVVNPTATYAAVGVAWIGRDKRVHVGLIHHQAGVTGFGKKVLTLSRKWKKIITWDGGSNATAVEINQLRESRPKPTERVLVTRDIGKAAVHFTNLINQDRLRHHDQPELTNAVEIATKRAIGQFGAWGFGGPKGKEDYDIVGLEAVALAAYALDQEKAPRSIGDAITFG</sequence>
<accession>A0ABZ0VEB5</accession>
<keyword evidence="2" id="KW-1185">Reference proteome</keyword>
<evidence type="ECO:0008006" key="3">
    <source>
        <dbReference type="Google" id="ProtNLM"/>
    </source>
</evidence>
<dbReference type="EMBL" id="CP139779">
    <property type="protein sequence ID" value="WQB71968.1"/>
    <property type="molecule type" value="Genomic_DNA"/>
</dbReference>
<proteinExistence type="predicted"/>
<name>A0ABZ0VEB5_9MICO</name>
<dbReference type="Proteomes" id="UP001324533">
    <property type="component" value="Chromosome"/>
</dbReference>
<evidence type="ECO:0000313" key="1">
    <source>
        <dbReference type="EMBL" id="WQB71968.1"/>
    </source>
</evidence>
<dbReference type="InterPro" id="IPR027417">
    <property type="entry name" value="P-loop_NTPase"/>
</dbReference>
<gene>
    <name evidence="1" type="ORF">T9R20_08495</name>
</gene>
<reference evidence="1 2" key="1">
    <citation type="submission" date="2023-06" db="EMBL/GenBank/DDBJ databases">
        <title>Rock-solubilizing bacteria, Microbacterium invictum, promotes re-establishment of vegetation in rocky wasteland by accelerating rock bio-weathering and reshaping soil bacterial community.</title>
        <authorList>
            <person name="Liu C."/>
        </authorList>
    </citation>
    <scope>NUCLEOTIDE SEQUENCE [LARGE SCALE GENOMIC DNA]</scope>
    <source>
        <strain evidence="1 2">X-18</strain>
    </source>
</reference>
<evidence type="ECO:0000313" key="2">
    <source>
        <dbReference type="Proteomes" id="UP001324533"/>
    </source>
</evidence>
<organism evidence="1 2">
    <name type="scientific">Microbacterium invictum</name>
    <dbReference type="NCBI Taxonomy" id="515415"/>
    <lineage>
        <taxon>Bacteria</taxon>
        <taxon>Bacillati</taxon>
        <taxon>Actinomycetota</taxon>
        <taxon>Actinomycetes</taxon>
        <taxon>Micrococcales</taxon>
        <taxon>Microbacteriaceae</taxon>
        <taxon>Microbacterium</taxon>
    </lineage>
</organism>
<dbReference type="RefSeq" id="WP_322412079.1">
    <property type="nucleotide sequence ID" value="NZ_CP139779.1"/>
</dbReference>
<protein>
    <recommendedName>
        <fullName evidence="3">Terminase</fullName>
    </recommendedName>
</protein>
<dbReference type="Gene3D" id="3.40.50.300">
    <property type="entry name" value="P-loop containing nucleotide triphosphate hydrolases"/>
    <property type="match status" value="1"/>
</dbReference>